<dbReference type="Gene3D" id="3.30.70.1520">
    <property type="entry name" value="Heterotetrameric sarcosine oxidase"/>
    <property type="match status" value="1"/>
</dbReference>
<comment type="caution">
    <text evidence="1">The sequence shown here is derived from an EMBL/GenBank/DDBJ whole genome shotgun (WGS) entry which is preliminary data.</text>
</comment>
<dbReference type="InterPro" id="IPR006280">
    <property type="entry name" value="SoxG_het"/>
</dbReference>
<sequence>MADNHGESPLAARADLLAQASVPGVVEIGEVPFQAQITLRADPKGAGAERAGTALGTMLPTQPGEVAASETVRVLWMGPDEWLLVGAQGSAEEIQSTLTEALAGEHASIVDVSAHRTVVRVAGPKAEELLSKGCALDLHPRSFEAGRCAQTMLAHAEVVLVRNSVEPPEFWVFVRSSFSRYLADWLADAASEYGRPSAAA</sequence>
<name>A0ABN3VEM6_9PSEU</name>
<dbReference type="Gene3D" id="3.30.1360.120">
    <property type="entry name" value="Probable tRNA modification gtpase trme, domain 1"/>
    <property type="match status" value="1"/>
</dbReference>
<dbReference type="Pfam" id="PF04268">
    <property type="entry name" value="SoxG"/>
    <property type="match status" value="1"/>
</dbReference>
<dbReference type="RefSeq" id="WP_344681086.1">
    <property type="nucleotide sequence ID" value="NZ_BAAAUX010000014.1"/>
</dbReference>
<dbReference type="Proteomes" id="UP001500979">
    <property type="component" value="Unassembled WGS sequence"/>
</dbReference>
<accession>A0ABN3VEM6</accession>
<dbReference type="NCBIfam" id="TIGR01375">
    <property type="entry name" value="soxG"/>
    <property type="match status" value="1"/>
</dbReference>
<evidence type="ECO:0000313" key="2">
    <source>
        <dbReference type="Proteomes" id="UP001500979"/>
    </source>
</evidence>
<keyword evidence="2" id="KW-1185">Reference proteome</keyword>
<evidence type="ECO:0000313" key="1">
    <source>
        <dbReference type="EMBL" id="GAA2797578.1"/>
    </source>
</evidence>
<dbReference type="InterPro" id="IPR027266">
    <property type="entry name" value="TrmE/GcvT-like"/>
</dbReference>
<proteinExistence type="predicted"/>
<gene>
    <name evidence="1" type="ORF">GCM10010470_35970</name>
</gene>
<protein>
    <submittedName>
        <fullName evidence="1">Sarcosine oxidase subunit gamma</fullName>
    </submittedName>
</protein>
<organism evidence="1 2">
    <name type="scientific">Saccharopolyspora taberi</name>
    <dbReference type="NCBI Taxonomy" id="60895"/>
    <lineage>
        <taxon>Bacteria</taxon>
        <taxon>Bacillati</taxon>
        <taxon>Actinomycetota</taxon>
        <taxon>Actinomycetes</taxon>
        <taxon>Pseudonocardiales</taxon>
        <taxon>Pseudonocardiaceae</taxon>
        <taxon>Saccharopolyspora</taxon>
    </lineage>
</organism>
<dbReference type="EMBL" id="BAAAUX010000014">
    <property type="protein sequence ID" value="GAA2797578.1"/>
    <property type="molecule type" value="Genomic_DNA"/>
</dbReference>
<reference evidence="1 2" key="1">
    <citation type="journal article" date="2019" name="Int. J. Syst. Evol. Microbiol.">
        <title>The Global Catalogue of Microorganisms (GCM) 10K type strain sequencing project: providing services to taxonomists for standard genome sequencing and annotation.</title>
        <authorList>
            <consortium name="The Broad Institute Genomics Platform"/>
            <consortium name="The Broad Institute Genome Sequencing Center for Infectious Disease"/>
            <person name="Wu L."/>
            <person name="Ma J."/>
        </authorList>
    </citation>
    <scope>NUCLEOTIDE SEQUENCE [LARGE SCALE GENOMIC DNA]</scope>
    <source>
        <strain evidence="1 2">JCM 9383</strain>
    </source>
</reference>
<dbReference type="InterPro" id="IPR007375">
    <property type="entry name" value="SoxG"/>
</dbReference>
<dbReference type="SUPFAM" id="SSF103025">
    <property type="entry name" value="Folate-binding domain"/>
    <property type="match status" value="1"/>
</dbReference>